<evidence type="ECO:0000313" key="1">
    <source>
        <dbReference type="EMBL" id="WWP23985.1"/>
    </source>
</evidence>
<sequence length="97" mass="11134">MLYDIKFSSEVAGKPFKCTVKALDKGELVRKVTLEYRGIYKVIPDNPNKLKHRDKVGTLVGFKVDKLNNPLKARIKFDETGSIGYVKLENLHHFKNE</sequence>
<dbReference type="RefSeq" id="WP_091036803.1">
    <property type="nucleotide sequence ID" value="NZ_CP145893.1"/>
</dbReference>
<organism evidence="1 2">
    <name type="scientific">Paenibacillus amylolyticus</name>
    <dbReference type="NCBI Taxonomy" id="1451"/>
    <lineage>
        <taxon>Bacteria</taxon>
        <taxon>Bacillati</taxon>
        <taxon>Bacillota</taxon>
        <taxon>Bacilli</taxon>
        <taxon>Bacillales</taxon>
        <taxon>Paenibacillaceae</taxon>
        <taxon>Paenibacillus</taxon>
    </lineage>
</organism>
<accession>A0ABD8B2C0</accession>
<dbReference type="Proteomes" id="UP001364764">
    <property type="component" value="Plasmid pY5S7-1"/>
</dbReference>
<keyword evidence="1" id="KW-0614">Plasmid</keyword>
<name>A0ABD8B2C0_PAEAM</name>
<gene>
    <name evidence="1" type="ORF">V6668_30450</name>
</gene>
<geneLocation type="plasmid" evidence="1 2">
    <name>pY5S7-1</name>
</geneLocation>
<dbReference type="EMBL" id="CP145893">
    <property type="protein sequence ID" value="WWP23985.1"/>
    <property type="molecule type" value="Genomic_DNA"/>
</dbReference>
<proteinExistence type="predicted"/>
<dbReference type="GeneID" id="93479889"/>
<dbReference type="AlphaFoldDB" id="A0ABD8B2C0"/>
<protein>
    <submittedName>
        <fullName evidence="1">Uncharacterized protein</fullName>
    </submittedName>
</protein>
<evidence type="ECO:0000313" key="2">
    <source>
        <dbReference type="Proteomes" id="UP001364764"/>
    </source>
</evidence>
<reference evidence="1 2" key="1">
    <citation type="submission" date="2024-02" db="EMBL/GenBank/DDBJ databases">
        <title>Complete sequences of two Paenibacillus sp. strains and one Lysinibacillus strain isolated from the environment on STAA medium highlight biotechnological potential.</title>
        <authorList>
            <person name="Attere S.A."/>
            <person name="Piche L.C."/>
            <person name="Intertaglia L."/>
            <person name="Lami R."/>
            <person name="Charette S.J."/>
            <person name="Vincent A.T."/>
        </authorList>
    </citation>
    <scope>NUCLEOTIDE SEQUENCE [LARGE SCALE GENOMIC DNA]</scope>
    <source>
        <strain evidence="1 2">Y5S-7</strain>
        <plasmid evidence="1 2">pY5S7-1</plasmid>
    </source>
</reference>